<dbReference type="InterPro" id="IPR001920">
    <property type="entry name" value="Asp/Glu_race"/>
</dbReference>
<dbReference type="PATRIC" id="fig|1365248.3.peg.3945"/>
<dbReference type="AlphaFoldDB" id="A0A167J6M8"/>
<dbReference type="RefSeq" id="WP_063369213.1">
    <property type="nucleotide sequence ID" value="NZ_AUYC01000042.1"/>
</dbReference>
<organism evidence="3 4">
    <name type="scientific">Pseudoalteromonas luteoviolacea CPMOR-1</name>
    <dbReference type="NCBI Taxonomy" id="1365248"/>
    <lineage>
        <taxon>Bacteria</taxon>
        <taxon>Pseudomonadati</taxon>
        <taxon>Pseudomonadota</taxon>
        <taxon>Gammaproteobacteria</taxon>
        <taxon>Alteromonadales</taxon>
        <taxon>Pseudoalteromonadaceae</taxon>
        <taxon>Pseudoalteromonas</taxon>
    </lineage>
</organism>
<dbReference type="Pfam" id="PF01177">
    <property type="entry name" value="Asp_Glu_race"/>
    <property type="match status" value="1"/>
</dbReference>
<keyword evidence="2" id="KW-0413">Isomerase</keyword>
<comment type="caution">
    <text evidence="3">The sequence shown here is derived from an EMBL/GenBank/DDBJ whole genome shotgun (WGS) entry which is preliminary data.</text>
</comment>
<protein>
    <recommendedName>
        <fullName evidence="5">Aspartate racemase</fullName>
    </recommendedName>
</protein>
<proteinExistence type="inferred from homology"/>
<dbReference type="PROSITE" id="PS00924">
    <property type="entry name" value="ASP_GLU_RACEMASE_2"/>
    <property type="match status" value="1"/>
</dbReference>
<dbReference type="EMBL" id="AUYC01000042">
    <property type="protein sequence ID" value="KZN60573.1"/>
    <property type="molecule type" value="Genomic_DNA"/>
</dbReference>
<evidence type="ECO:0000313" key="4">
    <source>
        <dbReference type="Proteomes" id="UP000076486"/>
    </source>
</evidence>
<gene>
    <name evidence="3" type="ORF">N473_24105</name>
</gene>
<dbReference type="GO" id="GO:0047661">
    <property type="term" value="F:amino-acid racemase activity"/>
    <property type="evidence" value="ECO:0007669"/>
    <property type="project" value="InterPro"/>
</dbReference>
<dbReference type="Gene3D" id="3.40.50.1860">
    <property type="match status" value="2"/>
</dbReference>
<reference evidence="3 4" key="1">
    <citation type="submission" date="2013-07" db="EMBL/GenBank/DDBJ databases">
        <title>Comparative Genomic and Metabolomic Analysis of Twelve Strains of Pseudoalteromonas luteoviolacea.</title>
        <authorList>
            <person name="Vynne N.G."/>
            <person name="Mansson M."/>
            <person name="Gram L."/>
        </authorList>
    </citation>
    <scope>NUCLEOTIDE SEQUENCE [LARGE SCALE GENOMIC DNA]</scope>
    <source>
        <strain evidence="3 4">CPMOR-1</strain>
    </source>
</reference>
<dbReference type="SUPFAM" id="SSF53681">
    <property type="entry name" value="Aspartate/glutamate racemase"/>
    <property type="match status" value="2"/>
</dbReference>
<evidence type="ECO:0008006" key="5">
    <source>
        <dbReference type="Google" id="ProtNLM"/>
    </source>
</evidence>
<dbReference type="NCBIfam" id="TIGR00035">
    <property type="entry name" value="asp_race"/>
    <property type="match status" value="1"/>
</dbReference>
<dbReference type="InterPro" id="IPR033134">
    <property type="entry name" value="Asp/Glu_racemase_AS_2"/>
</dbReference>
<dbReference type="PANTHER" id="PTHR21198">
    <property type="entry name" value="GLUTAMATE RACEMASE"/>
    <property type="match status" value="1"/>
</dbReference>
<evidence type="ECO:0000313" key="3">
    <source>
        <dbReference type="EMBL" id="KZN60573.1"/>
    </source>
</evidence>
<sequence length="234" mass="25403">MHTIGIIGGVGPSASAQFYLSLQQHNNRLAHRPHILLDSLPVPYSLEATALTKGAKLDPYRPLLIKSAKELAKGGADLITLPCNTLTCFVADIQSHVSIPVLNIIELAVNSLARNKIKKVGLLATSQTIKQSLYLNTLNEHGIAIELPTSFEQRQIDQFILSQVSNAHALGSEYTSNRLLGIAERLISQGAELIILGCTDLPPLAKIPTIDPITLLAQESLRLISQPKKTTFHL</sequence>
<dbReference type="Proteomes" id="UP000076486">
    <property type="component" value="Unassembled WGS sequence"/>
</dbReference>
<comment type="similarity">
    <text evidence="1">Belongs to the aspartate/glutamate racemases family.</text>
</comment>
<dbReference type="InterPro" id="IPR015942">
    <property type="entry name" value="Asp/Glu/hydantoin_racemase"/>
</dbReference>
<accession>A0A167J6M8</accession>
<evidence type="ECO:0000256" key="2">
    <source>
        <dbReference type="ARBA" id="ARBA00023235"/>
    </source>
</evidence>
<evidence type="ECO:0000256" key="1">
    <source>
        <dbReference type="ARBA" id="ARBA00007847"/>
    </source>
</evidence>
<dbReference type="InterPro" id="IPR004380">
    <property type="entry name" value="Asp_race"/>
</dbReference>
<name>A0A167J6M8_9GAMM</name>
<dbReference type="PANTHER" id="PTHR21198:SF7">
    <property type="entry name" value="ASPARTATE-GLUTAMATE RACEMASE FAMILY"/>
    <property type="match status" value="1"/>
</dbReference>